<accession>A0A6J4IYN1</accession>
<evidence type="ECO:0000313" key="2">
    <source>
        <dbReference type="EMBL" id="CAA9264409.1"/>
    </source>
</evidence>
<feature type="region of interest" description="Disordered" evidence="1">
    <location>
        <begin position="1"/>
        <end position="90"/>
    </location>
</feature>
<feature type="non-terminal residue" evidence="2">
    <location>
        <position position="90"/>
    </location>
</feature>
<dbReference type="AlphaFoldDB" id="A0A6J4IYN1"/>
<gene>
    <name evidence="2" type="ORF">AVDCRST_MAG52-2775</name>
</gene>
<name>A0A6J4IYN1_9ACTN</name>
<proteinExistence type="predicted"/>
<protein>
    <submittedName>
        <fullName evidence="2">Uncharacterized protein</fullName>
    </submittedName>
</protein>
<dbReference type="EMBL" id="CADCTN010000194">
    <property type="protein sequence ID" value="CAA9264409.1"/>
    <property type="molecule type" value="Genomic_DNA"/>
</dbReference>
<sequence>CPVPPLTLPPRRALPAVAPAVTGRARPPGSAAPTSPPSASGCSSSVRRPRAAAPSSSGCSRRRPQAATPGASSPAPVAGPAPRSRSSSAC</sequence>
<feature type="compositionally biased region" description="Low complexity" evidence="1">
    <location>
        <begin position="9"/>
        <end position="46"/>
    </location>
</feature>
<reference evidence="2" key="1">
    <citation type="submission" date="2020-02" db="EMBL/GenBank/DDBJ databases">
        <authorList>
            <person name="Meier V. D."/>
        </authorList>
    </citation>
    <scope>NUCLEOTIDE SEQUENCE</scope>
    <source>
        <strain evidence="2">AVDCRST_MAG52</strain>
    </source>
</reference>
<evidence type="ECO:0000256" key="1">
    <source>
        <dbReference type="SAM" id="MobiDB-lite"/>
    </source>
</evidence>
<feature type="compositionally biased region" description="Low complexity" evidence="1">
    <location>
        <begin position="65"/>
        <end position="90"/>
    </location>
</feature>
<organism evidence="2">
    <name type="scientific">uncultured Blastococcus sp</name>
    <dbReference type="NCBI Taxonomy" id="217144"/>
    <lineage>
        <taxon>Bacteria</taxon>
        <taxon>Bacillati</taxon>
        <taxon>Actinomycetota</taxon>
        <taxon>Actinomycetes</taxon>
        <taxon>Geodermatophilales</taxon>
        <taxon>Geodermatophilaceae</taxon>
        <taxon>Blastococcus</taxon>
        <taxon>environmental samples</taxon>
    </lineage>
</organism>
<feature type="non-terminal residue" evidence="2">
    <location>
        <position position="1"/>
    </location>
</feature>